<evidence type="ECO:0000313" key="9">
    <source>
        <dbReference type="EMBL" id="MFC6878143.1"/>
    </source>
</evidence>
<feature type="transmembrane region" description="Helical" evidence="8">
    <location>
        <begin position="204"/>
        <end position="225"/>
    </location>
</feature>
<dbReference type="InterPro" id="IPR050171">
    <property type="entry name" value="MFS_Transporters"/>
</dbReference>
<keyword evidence="10" id="KW-1185">Reference proteome</keyword>
<keyword evidence="6 8" id="KW-0472">Membrane</keyword>
<evidence type="ECO:0000313" key="10">
    <source>
        <dbReference type="Proteomes" id="UP001596380"/>
    </source>
</evidence>
<dbReference type="SUPFAM" id="SSF103473">
    <property type="entry name" value="MFS general substrate transporter"/>
    <property type="match status" value="1"/>
</dbReference>
<dbReference type="Pfam" id="PF07690">
    <property type="entry name" value="MFS_1"/>
    <property type="match status" value="1"/>
</dbReference>
<evidence type="ECO:0000256" key="3">
    <source>
        <dbReference type="ARBA" id="ARBA00022475"/>
    </source>
</evidence>
<evidence type="ECO:0000256" key="2">
    <source>
        <dbReference type="ARBA" id="ARBA00022448"/>
    </source>
</evidence>
<keyword evidence="2" id="KW-0813">Transport</keyword>
<proteinExistence type="predicted"/>
<evidence type="ECO:0000256" key="6">
    <source>
        <dbReference type="ARBA" id="ARBA00023136"/>
    </source>
</evidence>
<dbReference type="PANTHER" id="PTHR23517">
    <property type="entry name" value="RESISTANCE PROTEIN MDTM, PUTATIVE-RELATED-RELATED"/>
    <property type="match status" value="1"/>
</dbReference>
<protein>
    <submittedName>
        <fullName evidence="9">MFS transporter</fullName>
    </submittedName>
</protein>
<feature type="region of interest" description="Disordered" evidence="7">
    <location>
        <begin position="461"/>
        <end position="482"/>
    </location>
</feature>
<feature type="transmembrane region" description="Helical" evidence="8">
    <location>
        <begin position="52"/>
        <end position="77"/>
    </location>
</feature>
<reference evidence="10" key="1">
    <citation type="journal article" date="2019" name="Int. J. Syst. Evol. Microbiol.">
        <title>The Global Catalogue of Microorganisms (GCM) 10K type strain sequencing project: providing services to taxonomists for standard genome sequencing and annotation.</title>
        <authorList>
            <consortium name="The Broad Institute Genomics Platform"/>
            <consortium name="The Broad Institute Genome Sequencing Center for Infectious Disease"/>
            <person name="Wu L."/>
            <person name="Ma J."/>
        </authorList>
    </citation>
    <scope>NUCLEOTIDE SEQUENCE [LARGE SCALE GENOMIC DNA]</scope>
    <source>
        <strain evidence="10">JCM 3369</strain>
    </source>
</reference>
<sequence>MPSADAAAPARPPRAGAGDRRVIGVVVGVQLTASLGFYAVMAHVVAHLRDDVGLLAGTIGFVLGARLLVQYALLLPFGALVDAIGGPRGGVLACALRAAGFAVLAVAGGVPALLAASVLLGAGGAFFHPVAQSLLAGTSPAVRARGYAAYAFTGQLAMVAAPPIGLAVVAGAFALDGGGGGSGGGGDGDVFGPFGVLAAPDGRFALLAGGAAVAWAIAAALFLLLDGAPAAQANGASGGTRAHGGRAAAREVADGVRDAVRDAAFLRFTAATCAGPLLSEQATTVVPLRGAGSGGTTLFLCVAGVVAALIQPWCAARDRAARDGVVPAGFLVAGGSYAALIPLGASGAPPLAGLLAAALLSGIGMGLLMPSVFQQLVRHAPPGRSGAYFGVRAFLAGIVSFGGGLAVGRLFQSGPGGGAAALAGLALLSFASAAACAVKDRKGRAARPAQAAPFRNDAAIGAAAPAPVPPPSTITAKARSPR</sequence>
<feature type="transmembrane region" description="Helical" evidence="8">
    <location>
        <begin position="21"/>
        <end position="46"/>
    </location>
</feature>
<gene>
    <name evidence="9" type="ORF">ACFQKB_00030</name>
</gene>
<dbReference type="Gene3D" id="1.20.1250.20">
    <property type="entry name" value="MFS general substrate transporter like domains"/>
    <property type="match status" value="1"/>
</dbReference>
<name>A0ABW2CAK8_9ACTN</name>
<dbReference type="InterPro" id="IPR011701">
    <property type="entry name" value="MFS"/>
</dbReference>
<dbReference type="Proteomes" id="UP001596380">
    <property type="component" value="Unassembled WGS sequence"/>
</dbReference>
<feature type="transmembrane region" description="Helical" evidence="8">
    <location>
        <begin position="325"/>
        <end position="345"/>
    </location>
</feature>
<feature type="transmembrane region" description="Helical" evidence="8">
    <location>
        <begin position="385"/>
        <end position="407"/>
    </location>
</feature>
<evidence type="ECO:0000256" key="4">
    <source>
        <dbReference type="ARBA" id="ARBA00022692"/>
    </source>
</evidence>
<feature type="transmembrane region" description="Helical" evidence="8">
    <location>
        <begin position="147"/>
        <end position="175"/>
    </location>
</feature>
<evidence type="ECO:0000256" key="8">
    <source>
        <dbReference type="SAM" id="Phobius"/>
    </source>
</evidence>
<keyword evidence="5 8" id="KW-1133">Transmembrane helix</keyword>
<dbReference type="InterPro" id="IPR036259">
    <property type="entry name" value="MFS_trans_sf"/>
</dbReference>
<comment type="subcellular location">
    <subcellularLocation>
        <location evidence="1">Cell membrane</location>
        <topology evidence="1">Multi-pass membrane protein</topology>
    </subcellularLocation>
</comment>
<keyword evidence="3" id="KW-1003">Cell membrane</keyword>
<dbReference type="RefSeq" id="WP_160820182.1">
    <property type="nucleotide sequence ID" value="NZ_JBHSXS010000001.1"/>
</dbReference>
<dbReference type="EMBL" id="JBHSXS010000001">
    <property type="protein sequence ID" value="MFC6878143.1"/>
    <property type="molecule type" value="Genomic_DNA"/>
</dbReference>
<keyword evidence="4 8" id="KW-0812">Transmembrane</keyword>
<comment type="caution">
    <text evidence="9">The sequence shown here is derived from an EMBL/GenBank/DDBJ whole genome shotgun (WGS) entry which is preliminary data.</text>
</comment>
<feature type="transmembrane region" description="Helical" evidence="8">
    <location>
        <begin position="113"/>
        <end position="135"/>
    </location>
</feature>
<evidence type="ECO:0000256" key="5">
    <source>
        <dbReference type="ARBA" id="ARBA00022989"/>
    </source>
</evidence>
<evidence type="ECO:0000256" key="7">
    <source>
        <dbReference type="SAM" id="MobiDB-lite"/>
    </source>
</evidence>
<organism evidence="9 10">
    <name type="scientific">Actinomadura yumaensis</name>
    <dbReference type="NCBI Taxonomy" id="111807"/>
    <lineage>
        <taxon>Bacteria</taxon>
        <taxon>Bacillati</taxon>
        <taxon>Actinomycetota</taxon>
        <taxon>Actinomycetes</taxon>
        <taxon>Streptosporangiales</taxon>
        <taxon>Thermomonosporaceae</taxon>
        <taxon>Actinomadura</taxon>
    </lineage>
</organism>
<dbReference type="PANTHER" id="PTHR23517:SF2">
    <property type="entry name" value="MULTIDRUG RESISTANCE PROTEIN MDTH"/>
    <property type="match status" value="1"/>
</dbReference>
<feature type="transmembrane region" description="Helical" evidence="8">
    <location>
        <begin position="419"/>
        <end position="438"/>
    </location>
</feature>
<feature type="transmembrane region" description="Helical" evidence="8">
    <location>
        <begin position="351"/>
        <end position="373"/>
    </location>
</feature>
<accession>A0ABW2CAK8</accession>
<evidence type="ECO:0000256" key="1">
    <source>
        <dbReference type="ARBA" id="ARBA00004651"/>
    </source>
</evidence>